<accession>A0A2U3PQH2</accession>
<evidence type="ECO:0000313" key="1">
    <source>
        <dbReference type="EMBL" id="SPP91382.1"/>
    </source>
</evidence>
<protein>
    <submittedName>
        <fullName evidence="1">Uncharacterized protein</fullName>
    </submittedName>
</protein>
<organism evidence="1 2">
    <name type="scientific">Bradyrhizobium vignae</name>
    <dbReference type="NCBI Taxonomy" id="1549949"/>
    <lineage>
        <taxon>Bacteria</taxon>
        <taxon>Pseudomonadati</taxon>
        <taxon>Pseudomonadota</taxon>
        <taxon>Alphaproteobacteria</taxon>
        <taxon>Hyphomicrobiales</taxon>
        <taxon>Nitrobacteraceae</taxon>
        <taxon>Bradyrhizobium</taxon>
    </lineage>
</organism>
<dbReference type="AlphaFoldDB" id="A0A2U3PQH2"/>
<name>A0A2U3PQH2_9BRAD</name>
<proteinExistence type="predicted"/>
<gene>
    <name evidence="1" type="ORF">BRAD3257_0209</name>
</gene>
<evidence type="ECO:0000313" key="2">
    <source>
        <dbReference type="Proteomes" id="UP000246085"/>
    </source>
</evidence>
<sequence length="58" mass="6566">MRGGRPTLRQLRAGEAIQNPSAEAVWICFVARAPRNGEIEARRLTQTRICQIGQWCLD</sequence>
<dbReference type="EMBL" id="LS398110">
    <property type="protein sequence ID" value="SPP91382.1"/>
    <property type="molecule type" value="Genomic_DNA"/>
</dbReference>
<dbReference type="KEGG" id="bvz:BRAD3257_0209"/>
<dbReference type="Proteomes" id="UP000246085">
    <property type="component" value="Chromosome BRAD3257"/>
</dbReference>
<reference evidence="1 2" key="1">
    <citation type="submission" date="2018-03" db="EMBL/GenBank/DDBJ databases">
        <authorList>
            <person name="Gully D."/>
        </authorList>
    </citation>
    <scope>NUCLEOTIDE SEQUENCE [LARGE SCALE GENOMIC DNA]</scope>
    <source>
        <strain evidence="1">ORS3257</strain>
    </source>
</reference>